<gene>
    <name evidence="1" type="ORF">UY25_C0002G0086</name>
</gene>
<accession>A0A837ILC5</accession>
<reference evidence="1 2" key="1">
    <citation type="journal article" date="2015" name="Nature">
        <title>rRNA introns, odd ribosomes, and small enigmatic genomes across a large radiation of phyla.</title>
        <authorList>
            <person name="Brown C.T."/>
            <person name="Hug L.A."/>
            <person name="Thomas B.C."/>
            <person name="Sharon I."/>
            <person name="Castelle C.J."/>
            <person name="Singh A."/>
            <person name="Wilkins M.J."/>
            <person name="Williams K.H."/>
            <person name="Banfield J.F."/>
        </authorList>
    </citation>
    <scope>NUCLEOTIDE SEQUENCE [LARGE SCALE GENOMIC DNA]</scope>
</reference>
<name>A0A837ILC5_9BACT</name>
<dbReference type="AlphaFoldDB" id="A0A837ILC5"/>
<evidence type="ECO:0000313" key="2">
    <source>
        <dbReference type="Proteomes" id="UP000034462"/>
    </source>
</evidence>
<protein>
    <submittedName>
        <fullName evidence="1">Uncharacterized protein</fullName>
    </submittedName>
</protein>
<comment type="caution">
    <text evidence="1">The sequence shown here is derived from an EMBL/GenBank/DDBJ whole genome shotgun (WGS) entry which is preliminary data.</text>
</comment>
<evidence type="ECO:0000313" key="1">
    <source>
        <dbReference type="EMBL" id="KKU93362.1"/>
    </source>
</evidence>
<organism evidence="1 2">
    <name type="scientific">Candidatus Yanofskybacteria bacterium GW2011_GWC1_48_11</name>
    <dbReference type="NCBI Taxonomy" id="1619027"/>
    <lineage>
        <taxon>Bacteria</taxon>
        <taxon>Candidatus Yanofskyibacteriota</taxon>
    </lineage>
</organism>
<dbReference type="Proteomes" id="UP000034462">
    <property type="component" value="Unassembled WGS sequence"/>
</dbReference>
<sequence>MRDRLMVGHSPLEAGIMVRIHVPQPLCKVSVSRLARGFAPRSRQFGGQVGGRIFKQFLEVKEAKFYPEELFQP</sequence>
<proteinExistence type="predicted"/>
<dbReference type="EMBL" id="LCPH01000002">
    <property type="protein sequence ID" value="KKU93362.1"/>
    <property type="molecule type" value="Genomic_DNA"/>
</dbReference>